<reference evidence="1 2" key="1">
    <citation type="submission" date="2019-02" db="EMBL/GenBank/DDBJ databases">
        <title>Deep-cultivation of Planctomycetes and their phenomic and genomic characterization uncovers novel biology.</title>
        <authorList>
            <person name="Wiegand S."/>
            <person name="Jogler M."/>
            <person name="Boedeker C."/>
            <person name="Pinto D."/>
            <person name="Vollmers J."/>
            <person name="Rivas-Marin E."/>
            <person name="Kohn T."/>
            <person name="Peeters S.H."/>
            <person name="Heuer A."/>
            <person name="Rast P."/>
            <person name="Oberbeckmann S."/>
            <person name="Bunk B."/>
            <person name="Jeske O."/>
            <person name="Meyerdierks A."/>
            <person name="Storesund J.E."/>
            <person name="Kallscheuer N."/>
            <person name="Luecker S."/>
            <person name="Lage O.M."/>
            <person name="Pohl T."/>
            <person name="Merkel B.J."/>
            <person name="Hornburger P."/>
            <person name="Mueller R.-W."/>
            <person name="Bruemmer F."/>
            <person name="Labrenz M."/>
            <person name="Spormann A.M."/>
            <person name="Op den Camp H."/>
            <person name="Overmann J."/>
            <person name="Amann R."/>
            <person name="Jetten M.S.M."/>
            <person name="Mascher T."/>
            <person name="Medema M.H."/>
            <person name="Devos D.P."/>
            <person name="Kaster A.-K."/>
            <person name="Ovreas L."/>
            <person name="Rohde M."/>
            <person name="Galperin M.Y."/>
            <person name="Jogler C."/>
        </authorList>
    </citation>
    <scope>NUCLEOTIDE SEQUENCE [LARGE SCALE GENOMIC DNA]</scope>
    <source>
        <strain evidence="1 2">FF011L</strain>
    </source>
</reference>
<name>A0A517MMM1_9BACT</name>
<sequence length="86" mass="9667" precursor="true">MAVANVARRWFPQHSCHDGTCRVADLQSHSEIVTYSFHIPPCLERPQLWLENGVPVVLFGAAEVTKAKKHSLNVHLPLRCAKQDIP</sequence>
<organism evidence="1 2">
    <name type="scientific">Roseimaritima multifibrata</name>
    <dbReference type="NCBI Taxonomy" id="1930274"/>
    <lineage>
        <taxon>Bacteria</taxon>
        <taxon>Pseudomonadati</taxon>
        <taxon>Planctomycetota</taxon>
        <taxon>Planctomycetia</taxon>
        <taxon>Pirellulales</taxon>
        <taxon>Pirellulaceae</taxon>
        <taxon>Roseimaritima</taxon>
    </lineage>
</organism>
<dbReference type="Proteomes" id="UP000320672">
    <property type="component" value="Chromosome"/>
</dbReference>
<dbReference type="AlphaFoldDB" id="A0A517MMM1"/>
<dbReference type="EMBL" id="CP036262">
    <property type="protein sequence ID" value="QDS96129.1"/>
    <property type="molecule type" value="Genomic_DNA"/>
</dbReference>
<proteinExistence type="predicted"/>
<dbReference type="KEGG" id="rml:FF011L_49360"/>
<gene>
    <name evidence="1" type="ORF">FF011L_49360</name>
</gene>
<evidence type="ECO:0000313" key="2">
    <source>
        <dbReference type="Proteomes" id="UP000320672"/>
    </source>
</evidence>
<evidence type="ECO:0000313" key="1">
    <source>
        <dbReference type="EMBL" id="QDS96129.1"/>
    </source>
</evidence>
<keyword evidence="2" id="KW-1185">Reference proteome</keyword>
<protein>
    <submittedName>
        <fullName evidence="1">Uncharacterized protein</fullName>
    </submittedName>
</protein>
<accession>A0A517MMM1</accession>